<evidence type="ECO:0000313" key="1">
    <source>
        <dbReference type="EMBL" id="CAG8265358.1"/>
    </source>
</evidence>
<proteinExistence type="predicted"/>
<gene>
    <name evidence="1" type="ORF">PSALAMII_LOCUS1038</name>
</gene>
<dbReference type="Proteomes" id="UP001152592">
    <property type="component" value="Unassembled WGS sequence"/>
</dbReference>
<dbReference type="EMBL" id="CAJVPD010000044">
    <property type="protein sequence ID" value="CAG8265358.1"/>
    <property type="molecule type" value="Genomic_DNA"/>
</dbReference>
<dbReference type="OrthoDB" id="449487at2759"/>
<organism evidence="1 2">
    <name type="scientific">Penicillium salamii</name>
    <dbReference type="NCBI Taxonomy" id="1612424"/>
    <lineage>
        <taxon>Eukaryota</taxon>
        <taxon>Fungi</taxon>
        <taxon>Dikarya</taxon>
        <taxon>Ascomycota</taxon>
        <taxon>Pezizomycotina</taxon>
        <taxon>Eurotiomycetes</taxon>
        <taxon>Eurotiomycetidae</taxon>
        <taxon>Eurotiales</taxon>
        <taxon>Aspergillaceae</taxon>
        <taxon>Penicillium</taxon>
    </lineage>
</organism>
<accession>A0A9W4IDP1</accession>
<sequence length="57" mass="6486">MWGLDQFLGIPPSNQSERFDILPYGDILHSRLVNSLFNKTLWPTSASLDHPEAIFTV</sequence>
<evidence type="ECO:0000313" key="2">
    <source>
        <dbReference type="Proteomes" id="UP001152592"/>
    </source>
</evidence>
<name>A0A9W4IDP1_9EURO</name>
<dbReference type="AlphaFoldDB" id="A0A9W4IDP1"/>
<comment type="caution">
    <text evidence="1">The sequence shown here is derived from an EMBL/GenBank/DDBJ whole genome shotgun (WGS) entry which is preliminary data.</text>
</comment>
<protein>
    <submittedName>
        <fullName evidence="1">Uncharacterized protein</fullName>
    </submittedName>
</protein>
<reference evidence="1" key="1">
    <citation type="submission" date="2021-07" db="EMBL/GenBank/DDBJ databases">
        <authorList>
            <person name="Branca A.L. A."/>
        </authorList>
    </citation>
    <scope>NUCLEOTIDE SEQUENCE</scope>
</reference>